<dbReference type="AlphaFoldDB" id="A0A7T7BPA2"/>
<dbReference type="InterPro" id="IPR021833">
    <property type="entry name" value="DUF3425"/>
</dbReference>
<protein>
    <submittedName>
        <fullName evidence="1">Abhydrolase domain-containing protein</fullName>
    </submittedName>
</protein>
<dbReference type="KEGG" id="pdp:PDIP_30720"/>
<name>A0A7T7BPA2_PENDI</name>
<evidence type="ECO:0000313" key="1">
    <source>
        <dbReference type="EMBL" id="QQK46836.1"/>
    </source>
</evidence>
<evidence type="ECO:0000313" key="2">
    <source>
        <dbReference type="Proteomes" id="UP000595662"/>
    </source>
</evidence>
<dbReference type="GO" id="GO:0016787">
    <property type="term" value="F:hydrolase activity"/>
    <property type="evidence" value="ECO:0007669"/>
    <property type="project" value="UniProtKB-KW"/>
</dbReference>
<dbReference type="Pfam" id="PF11905">
    <property type="entry name" value="DUF3425"/>
    <property type="match status" value="1"/>
</dbReference>
<dbReference type="VEuPathDB" id="FungiDB:PDIP_30720"/>
<reference evidence="1 2" key="1">
    <citation type="submission" date="2020-08" db="EMBL/GenBank/DDBJ databases">
        <title>The completed genome sequence of the pathogenic ascomycete fungus Penicillium digitatum.</title>
        <authorList>
            <person name="Wang M."/>
        </authorList>
    </citation>
    <scope>NUCLEOTIDE SEQUENCE [LARGE SCALE GENOMIC DNA]</scope>
    <source>
        <strain evidence="1 2">PdW03</strain>
    </source>
</reference>
<dbReference type="RefSeq" id="XP_014536533.2">
    <property type="nucleotide sequence ID" value="XM_014681047.2"/>
</dbReference>
<organism evidence="1 2">
    <name type="scientific">Penicillium digitatum</name>
    <name type="common">Green mold</name>
    <dbReference type="NCBI Taxonomy" id="36651"/>
    <lineage>
        <taxon>Eukaryota</taxon>
        <taxon>Fungi</taxon>
        <taxon>Dikarya</taxon>
        <taxon>Ascomycota</taxon>
        <taxon>Pezizomycotina</taxon>
        <taxon>Eurotiomycetes</taxon>
        <taxon>Eurotiomycetidae</taxon>
        <taxon>Eurotiales</taxon>
        <taxon>Aspergillaceae</taxon>
        <taxon>Penicillium</taxon>
    </lineage>
</organism>
<dbReference type="PANTHER" id="PTHR38116">
    <property type="entry name" value="CHROMOSOME 7, WHOLE GENOME SHOTGUN SEQUENCE"/>
    <property type="match status" value="1"/>
</dbReference>
<keyword evidence="1" id="KW-0378">Hydrolase</keyword>
<accession>A0A7T7BPA2</accession>
<gene>
    <name evidence="1" type="ORF">Pdw03_1734</name>
</gene>
<dbReference type="GeneID" id="26231392"/>
<dbReference type="Proteomes" id="UP000595662">
    <property type="component" value="Chromosome 5"/>
</dbReference>
<dbReference type="CDD" id="cd14688">
    <property type="entry name" value="bZIP_YAP"/>
    <property type="match status" value="1"/>
</dbReference>
<dbReference type="EMBL" id="CP060778">
    <property type="protein sequence ID" value="QQK46836.1"/>
    <property type="molecule type" value="Genomic_DNA"/>
</dbReference>
<dbReference type="PANTHER" id="PTHR38116:SF1">
    <property type="entry name" value="BZIP DOMAIN-CONTAINING PROTEIN"/>
    <property type="match status" value="1"/>
</dbReference>
<sequence>MLKESSRTTDGQISSKINVVLAHSDLTLTPDLASDHLPIFPHLAALFPLRLLKMTLQIYQQPALEQTGTDYSKDILDPVARRRLQNRLNQRASRKRKALEGKKQQNVPDRKWVVYINDSHIPKKNAFTGAVSPQVTQLSSPPRQSEHPLGCFDPSQRNEFTNQPHATALHMIENPILSPNPTFCAAQYNLLRAILINADLLGLTLDLLNEDLASQFNLSGPLMSAVHLPASLFPSQKQITIIHHPWIDLLPILSLREAVLARTGLIDEDELCADFHGANASSQEVALCVWGEAWDPSAYEFSEAILRKWSWIATECPDIIKASNHWRKLRGEKPIVLKKIK</sequence>
<proteinExistence type="predicted"/>